<keyword evidence="8 12" id="KW-0808">Transferase</keyword>
<feature type="compositionally biased region" description="Pro residues" evidence="13">
    <location>
        <begin position="595"/>
        <end position="607"/>
    </location>
</feature>
<dbReference type="PANTHER" id="PTHR21210:SF0">
    <property type="entry name" value="TRNA (URACIL-O(2)-)-METHYLTRANSFERASE-RELATED"/>
    <property type="match status" value="1"/>
</dbReference>
<dbReference type="GO" id="GO:0141101">
    <property type="term" value="F:tRNA(Ser) (uridine(44)-2'-O-)-methyltransferase activity"/>
    <property type="evidence" value="ECO:0007669"/>
    <property type="project" value="UniProtKB-EC"/>
</dbReference>
<dbReference type="EMBL" id="JAHRHY010000006">
    <property type="protein sequence ID" value="KAG9068654.1"/>
    <property type="molecule type" value="Genomic_DNA"/>
</dbReference>
<gene>
    <name evidence="14" type="primary">TRMT44</name>
    <name evidence="14" type="ORF">KI688_010931</name>
</gene>
<comment type="similarity">
    <text evidence="3 12">Belongs to the TRM44 family.</text>
</comment>
<evidence type="ECO:0000256" key="2">
    <source>
        <dbReference type="ARBA" id="ARBA00004496"/>
    </source>
</evidence>
<dbReference type="GO" id="GO:0030488">
    <property type="term" value="P:tRNA methylation"/>
    <property type="evidence" value="ECO:0007669"/>
    <property type="project" value="UniProtKB-UniRule"/>
</dbReference>
<dbReference type="EC" id="2.1.1.211" evidence="4 12"/>
<evidence type="ECO:0000256" key="3">
    <source>
        <dbReference type="ARBA" id="ARBA00009056"/>
    </source>
</evidence>
<keyword evidence="6 12" id="KW-0963">Cytoplasm</keyword>
<keyword evidence="15" id="KW-1185">Reference proteome</keyword>
<dbReference type="OrthoDB" id="10047021at2759"/>
<dbReference type="Gene3D" id="3.40.50.150">
    <property type="entry name" value="Vaccinia Virus protein VP39"/>
    <property type="match status" value="1"/>
</dbReference>
<feature type="compositionally biased region" description="Basic and acidic residues" evidence="13">
    <location>
        <begin position="529"/>
        <end position="545"/>
    </location>
</feature>
<dbReference type="PANTHER" id="PTHR21210">
    <property type="entry name" value="TRNA (URACIL-O(2)-)-METHYLTRANSFERASE-RELATED"/>
    <property type="match status" value="1"/>
</dbReference>
<feature type="compositionally biased region" description="Polar residues" evidence="13">
    <location>
        <begin position="608"/>
        <end position="625"/>
    </location>
</feature>
<evidence type="ECO:0000256" key="11">
    <source>
        <dbReference type="ARBA" id="ARBA00047957"/>
    </source>
</evidence>
<keyword evidence="10 12" id="KW-0819">tRNA processing</keyword>
<evidence type="ECO:0000313" key="15">
    <source>
        <dbReference type="Proteomes" id="UP000707451"/>
    </source>
</evidence>
<name>A0A9P7XZC8_9FUNG</name>
<dbReference type="SUPFAM" id="SSF53335">
    <property type="entry name" value="S-adenosyl-L-methionine-dependent methyltransferases"/>
    <property type="match status" value="1"/>
</dbReference>
<comment type="subcellular location">
    <subcellularLocation>
        <location evidence="2 12">Cytoplasm</location>
    </subcellularLocation>
</comment>
<dbReference type="AlphaFoldDB" id="A0A9P7XZC8"/>
<evidence type="ECO:0000256" key="4">
    <source>
        <dbReference type="ARBA" id="ARBA00012795"/>
    </source>
</evidence>
<dbReference type="Pfam" id="PF07757">
    <property type="entry name" value="AdoMet_MTase"/>
    <property type="match status" value="1"/>
</dbReference>
<evidence type="ECO:0000256" key="7">
    <source>
        <dbReference type="ARBA" id="ARBA00022603"/>
    </source>
</evidence>
<proteinExistence type="inferred from homology"/>
<keyword evidence="9 12" id="KW-0949">S-adenosyl-L-methionine</keyword>
<comment type="function">
    <text evidence="12">Adenosyl-L-methionine (AdoMet)-dependent tRNA (uracil-O(2)-)-methyltransferase.</text>
</comment>
<feature type="region of interest" description="Disordered" evidence="13">
    <location>
        <begin position="573"/>
        <end position="625"/>
    </location>
</feature>
<accession>A0A9P7XZC8</accession>
<keyword evidence="7 12" id="KW-0489">Methyltransferase</keyword>
<evidence type="ECO:0000256" key="10">
    <source>
        <dbReference type="ARBA" id="ARBA00022694"/>
    </source>
</evidence>
<organism evidence="14 15">
    <name type="scientific">Linnemannia hyalina</name>
    <dbReference type="NCBI Taxonomy" id="64524"/>
    <lineage>
        <taxon>Eukaryota</taxon>
        <taxon>Fungi</taxon>
        <taxon>Fungi incertae sedis</taxon>
        <taxon>Mucoromycota</taxon>
        <taxon>Mortierellomycotina</taxon>
        <taxon>Mortierellomycetes</taxon>
        <taxon>Mortierellales</taxon>
        <taxon>Mortierellaceae</taxon>
        <taxon>Linnemannia</taxon>
    </lineage>
</organism>
<dbReference type="GO" id="GO:0005737">
    <property type="term" value="C:cytoplasm"/>
    <property type="evidence" value="ECO:0007669"/>
    <property type="project" value="UniProtKB-SubCell"/>
</dbReference>
<comment type="catalytic activity">
    <reaction evidence="11 12">
        <text>uridine(44) in tRNA(Ser) + S-adenosyl-L-methionine = 2'-O-methyluridine(44) in tRNA(Ser) + S-adenosyl-L-homocysteine + H(+)</text>
        <dbReference type="Rhea" id="RHEA:43100"/>
        <dbReference type="Rhea" id="RHEA-COMP:10339"/>
        <dbReference type="Rhea" id="RHEA-COMP:10340"/>
        <dbReference type="ChEBI" id="CHEBI:15378"/>
        <dbReference type="ChEBI" id="CHEBI:57856"/>
        <dbReference type="ChEBI" id="CHEBI:59789"/>
        <dbReference type="ChEBI" id="CHEBI:65315"/>
        <dbReference type="ChEBI" id="CHEBI:74478"/>
        <dbReference type="EC" id="2.1.1.211"/>
    </reaction>
</comment>
<dbReference type="Proteomes" id="UP000707451">
    <property type="component" value="Unassembled WGS sequence"/>
</dbReference>
<evidence type="ECO:0000256" key="12">
    <source>
        <dbReference type="RuleBase" id="RU368004"/>
    </source>
</evidence>
<evidence type="ECO:0000313" key="14">
    <source>
        <dbReference type="EMBL" id="KAG9068654.1"/>
    </source>
</evidence>
<protein>
    <recommendedName>
        <fullName evidence="5 12">tRNA (uracil-O(2)-)-methyltransferase</fullName>
        <ecNumber evidence="4 12">2.1.1.211</ecNumber>
    </recommendedName>
</protein>
<feature type="region of interest" description="Disordered" evidence="13">
    <location>
        <begin position="524"/>
        <end position="560"/>
    </location>
</feature>
<feature type="region of interest" description="Disordered" evidence="13">
    <location>
        <begin position="234"/>
        <end position="291"/>
    </location>
</feature>
<sequence length="625" mass="70593">MKVNEPVVEHVYTPTFYFDQLPNNNKHSLSQNSTTTNSDSDSVTKPTRAQWYRAAVAPVAFDEATFWQVLERWILEAPSIIPPISKVEILQTVDATAADQDTKTSMDEQGHPTNHHERELALLDGLVPFKSVRRQLIPKRADKDPVMEEQLYYCCDARIQEQDENVDTSTGQGGPRVTNQAIFAPIISRTAATTEAKADLKQEAEEDVIKILTEALPFYYPKVRGFRYGYRFDPEEAPEDKEDHHDDSHNRNQDDSEKDQDGQGKQGQGGEEKQSTPAPVPAPKKKHAPKNRIISRRTGWLSLDLYLNGDEGEFTDKIQYVFKELFKKLYKWGNNTTKGFTKSRVQHDVMVPKDLYLRTYARMKETHAQKWVKSWPERTDPTKFVFEDIAIAAWLVALWELERESAVADVDGTTGSDKASRKKQTFVDLGCGNGLLTHILNEEGHKGRGIDIVSRKVWDIYGPNTELKAETLIPNETMYEDVDWIIGNHADELAPWVPIIASRSKPLTRFVVIPCCFFDLNGSRKRKHDSSDNTVAREEGSGKGGDEEEDEMERTHKRVDTLVAKSGLFVARISDKEKQASQKAKQTAKVAKEATPPPPPPPPPPPSTLISTSKNNNTEDVQNVQ</sequence>
<evidence type="ECO:0000256" key="5">
    <source>
        <dbReference type="ARBA" id="ARBA00017788"/>
    </source>
</evidence>
<feature type="compositionally biased region" description="Low complexity" evidence="13">
    <location>
        <begin position="28"/>
        <end position="44"/>
    </location>
</feature>
<evidence type="ECO:0000256" key="8">
    <source>
        <dbReference type="ARBA" id="ARBA00022679"/>
    </source>
</evidence>
<feature type="region of interest" description="Disordered" evidence="13">
    <location>
        <begin position="23"/>
        <end position="45"/>
    </location>
</feature>
<dbReference type="InterPro" id="IPR029063">
    <property type="entry name" value="SAM-dependent_MTases_sf"/>
</dbReference>
<evidence type="ECO:0000256" key="1">
    <source>
        <dbReference type="ARBA" id="ARBA00002778"/>
    </source>
</evidence>
<comment type="function">
    <text evidence="1">Probable adenosyl-L-methionine (AdoMet)-dependent tRNA (uracil-O(2)-)-methyltransferase.</text>
</comment>
<evidence type="ECO:0000256" key="6">
    <source>
        <dbReference type="ARBA" id="ARBA00022490"/>
    </source>
</evidence>
<evidence type="ECO:0000256" key="13">
    <source>
        <dbReference type="SAM" id="MobiDB-lite"/>
    </source>
</evidence>
<feature type="compositionally biased region" description="Basic and acidic residues" evidence="13">
    <location>
        <begin position="241"/>
        <end position="262"/>
    </location>
</feature>
<reference evidence="14" key="1">
    <citation type="submission" date="2021-06" db="EMBL/GenBank/DDBJ databases">
        <title>Genome Sequence of Mortierella hyaline Strain SCG-10, a Cold-Adapted, Nitrate-Reducing Fungus Isolated from Soil in Minnesota, USA.</title>
        <authorList>
            <person name="Aldossari N."/>
        </authorList>
    </citation>
    <scope>NUCLEOTIDE SEQUENCE</scope>
    <source>
        <strain evidence="14">SCG-10</strain>
    </source>
</reference>
<comment type="caution">
    <text evidence="14">The sequence shown here is derived from an EMBL/GenBank/DDBJ whole genome shotgun (WGS) entry which is preliminary data.</text>
</comment>
<evidence type="ECO:0000256" key="9">
    <source>
        <dbReference type="ARBA" id="ARBA00022691"/>
    </source>
</evidence>
<dbReference type="InterPro" id="IPR011671">
    <property type="entry name" value="tRNA_uracil_MeTrfase"/>
</dbReference>